<dbReference type="Gene3D" id="3.30.470.20">
    <property type="entry name" value="ATP-grasp fold, B domain"/>
    <property type="match status" value="1"/>
</dbReference>
<dbReference type="OrthoDB" id="5420347at2"/>
<proteinExistence type="predicted"/>
<dbReference type="SUPFAM" id="SSF56059">
    <property type="entry name" value="Glutathione synthetase ATP-binding domain-like"/>
    <property type="match status" value="1"/>
</dbReference>
<dbReference type="AlphaFoldDB" id="K9EDM5"/>
<dbReference type="PATRIC" id="fig|883081.3.peg.531"/>
<keyword evidence="1" id="KW-0547">Nucleotide-binding</keyword>
<dbReference type="InterPro" id="IPR011761">
    <property type="entry name" value="ATP-grasp"/>
</dbReference>
<reference evidence="3 4" key="1">
    <citation type="submission" date="2012-09" db="EMBL/GenBank/DDBJ databases">
        <title>The Genome Sequence of Alloiococcus otitis ATCC 51267.</title>
        <authorList>
            <consortium name="The Broad Institute Genome Sequencing Platform"/>
            <person name="Earl A."/>
            <person name="Ward D."/>
            <person name="Feldgarden M."/>
            <person name="Gevers D."/>
            <person name="Huys G."/>
            <person name="Walker B."/>
            <person name="Young S.K."/>
            <person name="Zeng Q."/>
            <person name="Gargeya S."/>
            <person name="Fitzgerald M."/>
            <person name="Haas B."/>
            <person name="Abouelleil A."/>
            <person name="Alvarado L."/>
            <person name="Arachchi H.M."/>
            <person name="Berlin A.M."/>
            <person name="Chapman S.B."/>
            <person name="Goldberg J."/>
            <person name="Griggs A."/>
            <person name="Gujja S."/>
            <person name="Hansen M."/>
            <person name="Howarth C."/>
            <person name="Imamovic A."/>
            <person name="Larimer J."/>
            <person name="McCowen C."/>
            <person name="Montmayeur A."/>
            <person name="Murphy C."/>
            <person name="Neiman D."/>
            <person name="Pearson M."/>
            <person name="Priest M."/>
            <person name="Roberts A."/>
            <person name="Saif S."/>
            <person name="Shea T."/>
            <person name="Sisk P."/>
            <person name="Sykes S."/>
            <person name="Wortman J."/>
            <person name="Nusbaum C."/>
            <person name="Birren B."/>
        </authorList>
    </citation>
    <scope>NUCLEOTIDE SEQUENCE [LARGE SCALE GENOMIC DNA]</scope>
    <source>
        <strain evidence="3 4">ATCC 51267</strain>
    </source>
</reference>
<evidence type="ECO:0000313" key="3">
    <source>
        <dbReference type="EMBL" id="EKU93936.1"/>
    </source>
</evidence>
<keyword evidence="4" id="KW-1185">Reference proteome</keyword>
<dbReference type="GO" id="GO:0046872">
    <property type="term" value="F:metal ion binding"/>
    <property type="evidence" value="ECO:0007669"/>
    <property type="project" value="InterPro"/>
</dbReference>
<evidence type="ECO:0000259" key="2">
    <source>
        <dbReference type="PROSITE" id="PS50975"/>
    </source>
</evidence>
<dbReference type="HOGENOM" id="CLU_054906_0_0_9"/>
<evidence type="ECO:0000256" key="1">
    <source>
        <dbReference type="PROSITE-ProRule" id="PRU00409"/>
    </source>
</evidence>
<dbReference type="GO" id="GO:0005524">
    <property type="term" value="F:ATP binding"/>
    <property type="evidence" value="ECO:0007669"/>
    <property type="project" value="UniProtKB-UniRule"/>
</dbReference>
<keyword evidence="1" id="KW-0067">ATP-binding</keyword>
<dbReference type="PROSITE" id="PS50975">
    <property type="entry name" value="ATP_GRASP"/>
    <property type="match status" value="1"/>
</dbReference>
<dbReference type="Proteomes" id="UP000009875">
    <property type="component" value="Unassembled WGS sequence"/>
</dbReference>
<accession>K9EDM5</accession>
<comment type="caution">
    <text evidence="3">The sequence shown here is derived from an EMBL/GenBank/DDBJ whole genome shotgun (WGS) entry which is preliminary data.</text>
</comment>
<evidence type="ECO:0000313" key="4">
    <source>
        <dbReference type="Proteomes" id="UP000009875"/>
    </source>
</evidence>
<gene>
    <name evidence="3" type="ORF">HMPREF9698_00532</name>
</gene>
<protein>
    <recommendedName>
        <fullName evidence="2">ATP-grasp domain-containing protein</fullName>
    </recommendedName>
</protein>
<dbReference type="eggNOG" id="COG3919">
    <property type="taxonomic scope" value="Bacteria"/>
</dbReference>
<organism evidence="3 4">
    <name type="scientific">Alloiococcus otitis ATCC 51267</name>
    <dbReference type="NCBI Taxonomy" id="883081"/>
    <lineage>
        <taxon>Bacteria</taxon>
        <taxon>Bacillati</taxon>
        <taxon>Bacillota</taxon>
        <taxon>Bacilli</taxon>
        <taxon>Lactobacillales</taxon>
        <taxon>Carnobacteriaceae</taxon>
        <taxon>Alloiococcus</taxon>
    </lineage>
</organism>
<name>K9EDM5_9LACT</name>
<feature type="domain" description="ATP-grasp" evidence="2">
    <location>
        <begin position="129"/>
        <end position="327"/>
    </location>
</feature>
<dbReference type="RefSeq" id="WP_003777118.1">
    <property type="nucleotide sequence ID" value="NZ_JH992958.1"/>
</dbReference>
<sequence length="404" mass="47138">MIQEDHPSFLPIIIGTDLNAYTMATSFYKRYGIKSVLVGKLHMFFTMESDIIQTIHYDKQLTDPKRFEETLQIIADHYSKLYDHLILIGTNDIYINLMIDHQDFLRQYYLFNIPSPQVRDQLFYKKAFYEYCAQEGIDIPKTVFYNCAQPADVDLDFTFPVVVKPSDVVAYQMAGLHEVNKLHFIDNQDQLQAVLDEVQAADYQSDLIIQEYIPGDDSQMWDAVYYGSQDGQGQLITLAQVLLQERKSHLVGAYTALVTRYNKPLMEKLANFLEKIGYTGFANFDIKYDQRDGKFKVFEVNIRQGRSSSYICYNNHAMAQYLVDDLIYHKPKSRHYLQEDFLYSVVPGFVLKRAIHDDKLKAEVKTLIKAGRFANPLHAKGDGYNKHWLQMAKRQYEYAKQYLK</sequence>
<dbReference type="EMBL" id="AGXA01000011">
    <property type="protein sequence ID" value="EKU93936.1"/>
    <property type="molecule type" value="Genomic_DNA"/>
</dbReference>